<dbReference type="RefSeq" id="WP_015392807.1">
    <property type="nucleotide sequence ID" value="NC_020291.1"/>
</dbReference>
<dbReference type="Proteomes" id="UP000011728">
    <property type="component" value="Chromosome"/>
</dbReference>
<feature type="compositionally biased region" description="Basic and acidic residues" evidence="1">
    <location>
        <begin position="42"/>
        <end position="54"/>
    </location>
</feature>
<accession>M1MJI7</accession>
<keyword evidence="2" id="KW-0732">Signal</keyword>
<name>M1MJI7_9CLOT</name>
<evidence type="ECO:0000256" key="2">
    <source>
        <dbReference type="SAM" id="SignalP"/>
    </source>
</evidence>
<dbReference type="AlphaFoldDB" id="M1MJI7"/>
<feature type="compositionally biased region" description="Low complexity" evidence="1">
    <location>
        <begin position="24"/>
        <end position="40"/>
    </location>
</feature>
<sequence>MKKLLLTMVACVVLLSNVAFAATKTTSTTTDTKSTITSSSGEKFHLDSRDPDGW</sequence>
<protein>
    <submittedName>
        <fullName evidence="3">Uncharacterized protein</fullName>
    </submittedName>
</protein>
<dbReference type="EMBL" id="CP004121">
    <property type="protein sequence ID" value="AGF56488.1"/>
    <property type="molecule type" value="Genomic_DNA"/>
</dbReference>
<dbReference type="KEGG" id="csr:Cspa_c27230"/>
<gene>
    <name evidence="3" type="ORF">Cspa_c27230</name>
</gene>
<reference evidence="3 4" key="1">
    <citation type="submission" date="2013-02" db="EMBL/GenBank/DDBJ databases">
        <title>Genome sequence of Clostridium saccharoperbutylacetonicum N1-4(HMT).</title>
        <authorList>
            <person name="Poehlein A."/>
            <person name="Daniel R."/>
        </authorList>
    </citation>
    <scope>NUCLEOTIDE SEQUENCE [LARGE SCALE GENOMIC DNA]</scope>
    <source>
        <strain evidence="4">N1-4(HMT)</strain>
    </source>
</reference>
<feature type="region of interest" description="Disordered" evidence="1">
    <location>
        <begin position="24"/>
        <end position="54"/>
    </location>
</feature>
<evidence type="ECO:0000313" key="4">
    <source>
        <dbReference type="Proteomes" id="UP000011728"/>
    </source>
</evidence>
<proteinExistence type="predicted"/>
<feature type="signal peptide" evidence="2">
    <location>
        <begin position="1"/>
        <end position="21"/>
    </location>
</feature>
<evidence type="ECO:0000313" key="3">
    <source>
        <dbReference type="EMBL" id="AGF56488.1"/>
    </source>
</evidence>
<dbReference type="HOGENOM" id="CLU_213117_0_0_9"/>
<feature type="chain" id="PRO_5004015707" evidence="2">
    <location>
        <begin position="22"/>
        <end position="54"/>
    </location>
</feature>
<evidence type="ECO:0000256" key="1">
    <source>
        <dbReference type="SAM" id="MobiDB-lite"/>
    </source>
</evidence>
<dbReference type="STRING" id="36745.CLSAP_29120"/>
<keyword evidence="4" id="KW-1185">Reference proteome</keyword>
<organism evidence="3 4">
    <name type="scientific">Clostridium saccharoperbutylacetonicum N1-4(HMT)</name>
    <dbReference type="NCBI Taxonomy" id="931276"/>
    <lineage>
        <taxon>Bacteria</taxon>
        <taxon>Bacillati</taxon>
        <taxon>Bacillota</taxon>
        <taxon>Clostridia</taxon>
        <taxon>Eubacteriales</taxon>
        <taxon>Clostridiaceae</taxon>
        <taxon>Clostridium</taxon>
    </lineage>
</organism>
<dbReference type="PATRIC" id="fig|931276.5.peg.2735"/>